<dbReference type="EC" id="2.8.4.5" evidence="3"/>
<comment type="cofactor">
    <cofactor evidence="1">
        <name>[4Fe-4S] cluster</name>
        <dbReference type="ChEBI" id="CHEBI:49883"/>
    </cofactor>
</comment>
<evidence type="ECO:0000256" key="9">
    <source>
        <dbReference type="ARBA" id="ARBA00022723"/>
    </source>
</evidence>
<dbReference type="NCBIfam" id="TIGR00089">
    <property type="entry name" value="MiaB/RimO family radical SAM methylthiotransferase"/>
    <property type="match status" value="1"/>
</dbReference>
<sequence length="438" mass="47517">MRIAIHTLGCKVNQVETAALEAELCRRGHVLVPFEEAADAYIVNTCTVTAVSDKKSRQMVRQAQKRAPGAVVAVCGCYAQTAPEAVEALGVDLVAGTAGRMAFLDDLEALLSARARAPRVTVDDSMARRTFEALPAGGLEGRTRAMLKVEDGCVNFCSYCIIPYARGPVRSLSLEDAAAEAARLAGEGYRELVLTGIEISSWGRDLPGRPGLAELVEAVCRAAPGCRVRLGSLEPRTITEDFCRRCAALPNLCPHFHLSLQSGCDATLKRMNRKYDTARYLQSVELLRAWFPRPGITTDLIVGFPGETEAEFSATLDFLRQCAFSAMHIFPYSRRTGTPAAGMPDQVPRHEKEARAHRAAAVAAELEGAWLESWVGETLPVLFEEEKEGLWRGHAPNYTEVRAPGRDLRNRVLPVTVTGVSGAALTGRLAGIGEEELL</sequence>
<dbReference type="InterPro" id="IPR006467">
    <property type="entry name" value="MiaB-like_bact"/>
</dbReference>
<keyword evidence="10" id="KW-0408">Iron</keyword>
<protein>
    <recommendedName>
        <fullName evidence="15">Threonylcarbamoyladenosine tRNA methylthiotransferase MtaB</fullName>
        <ecNumber evidence="3">2.8.4.5</ecNumber>
    </recommendedName>
    <alternativeName>
        <fullName evidence="12">tRNA-t(6)A37 methylthiotransferase</fullName>
    </alternativeName>
</protein>
<evidence type="ECO:0000256" key="15">
    <source>
        <dbReference type="ARBA" id="ARBA00069898"/>
    </source>
</evidence>
<dbReference type="Gene3D" id="3.80.30.20">
    <property type="entry name" value="tm_1862 like domain"/>
    <property type="match status" value="1"/>
</dbReference>
<evidence type="ECO:0000256" key="4">
    <source>
        <dbReference type="ARBA" id="ARBA00022485"/>
    </source>
</evidence>
<dbReference type="EMBL" id="DWWJ01000192">
    <property type="protein sequence ID" value="HJC41931.1"/>
    <property type="molecule type" value="Genomic_DNA"/>
</dbReference>
<keyword evidence="11" id="KW-0411">Iron-sulfur</keyword>
<dbReference type="InterPro" id="IPR006638">
    <property type="entry name" value="Elp3/MiaA/NifB-like_rSAM"/>
</dbReference>
<dbReference type="NCBIfam" id="TIGR01579">
    <property type="entry name" value="MiaB-like-C"/>
    <property type="match status" value="1"/>
</dbReference>
<dbReference type="PROSITE" id="PS51918">
    <property type="entry name" value="RADICAL_SAM"/>
    <property type="match status" value="1"/>
</dbReference>
<dbReference type="PANTHER" id="PTHR11918:SF45">
    <property type="entry name" value="THREONYLCARBAMOYLADENOSINE TRNA METHYLTHIOTRANSFERASE"/>
    <property type="match status" value="1"/>
</dbReference>
<keyword evidence="7" id="KW-0949">S-adenosyl-L-methionine</keyword>
<keyword evidence="8" id="KW-0819">tRNA processing</keyword>
<evidence type="ECO:0000313" key="18">
    <source>
        <dbReference type="EMBL" id="HJC41931.1"/>
    </source>
</evidence>
<evidence type="ECO:0000313" key="19">
    <source>
        <dbReference type="Proteomes" id="UP000823882"/>
    </source>
</evidence>
<dbReference type="InterPro" id="IPR023404">
    <property type="entry name" value="rSAM_horseshoe"/>
</dbReference>
<evidence type="ECO:0000256" key="7">
    <source>
        <dbReference type="ARBA" id="ARBA00022691"/>
    </source>
</evidence>
<dbReference type="PROSITE" id="PS51449">
    <property type="entry name" value="MTTASE_N"/>
    <property type="match status" value="1"/>
</dbReference>
<dbReference type="PROSITE" id="PS01278">
    <property type="entry name" value="MTTASE_RADICAL"/>
    <property type="match status" value="1"/>
</dbReference>
<evidence type="ECO:0000256" key="12">
    <source>
        <dbReference type="ARBA" id="ARBA00031213"/>
    </source>
</evidence>
<comment type="catalytic activity">
    <reaction evidence="13">
        <text>N(6)-L-threonylcarbamoyladenosine(37) in tRNA + (sulfur carrier)-SH + AH2 + 2 S-adenosyl-L-methionine = 2-methylsulfanyl-N(6)-L-threonylcarbamoyladenosine(37) in tRNA + (sulfur carrier)-H + 5'-deoxyadenosine + L-methionine + A + S-adenosyl-L-homocysteine + 2 H(+)</text>
        <dbReference type="Rhea" id="RHEA:37075"/>
        <dbReference type="Rhea" id="RHEA-COMP:10163"/>
        <dbReference type="Rhea" id="RHEA-COMP:11092"/>
        <dbReference type="Rhea" id="RHEA-COMP:14737"/>
        <dbReference type="Rhea" id="RHEA-COMP:14739"/>
        <dbReference type="ChEBI" id="CHEBI:13193"/>
        <dbReference type="ChEBI" id="CHEBI:15378"/>
        <dbReference type="ChEBI" id="CHEBI:17319"/>
        <dbReference type="ChEBI" id="CHEBI:17499"/>
        <dbReference type="ChEBI" id="CHEBI:29917"/>
        <dbReference type="ChEBI" id="CHEBI:57844"/>
        <dbReference type="ChEBI" id="CHEBI:57856"/>
        <dbReference type="ChEBI" id="CHEBI:59789"/>
        <dbReference type="ChEBI" id="CHEBI:64428"/>
        <dbReference type="ChEBI" id="CHEBI:74418"/>
        <dbReference type="ChEBI" id="CHEBI:74420"/>
        <dbReference type="EC" id="2.8.4.5"/>
    </reaction>
</comment>
<organism evidence="18 19">
    <name type="scientific">Candidatus Intestinimonas pullistercoris</name>
    <dbReference type="NCBI Taxonomy" id="2838623"/>
    <lineage>
        <taxon>Bacteria</taxon>
        <taxon>Bacillati</taxon>
        <taxon>Bacillota</taxon>
        <taxon>Clostridia</taxon>
        <taxon>Eubacteriales</taxon>
        <taxon>Intestinimonas</taxon>
    </lineage>
</organism>
<evidence type="ECO:0000256" key="2">
    <source>
        <dbReference type="ARBA" id="ARBA00002399"/>
    </source>
</evidence>
<dbReference type="Pfam" id="PF04055">
    <property type="entry name" value="Radical_SAM"/>
    <property type="match status" value="1"/>
</dbReference>
<comment type="similarity">
    <text evidence="14">Belongs to the methylthiotransferase family. MtaB subfamily.</text>
</comment>
<keyword evidence="5" id="KW-0963">Cytoplasm</keyword>
<feature type="domain" description="Radical SAM core" evidence="17">
    <location>
        <begin position="139"/>
        <end position="369"/>
    </location>
</feature>
<feature type="domain" description="MTTase N-terminal" evidence="16">
    <location>
        <begin position="1"/>
        <end position="112"/>
    </location>
</feature>
<evidence type="ECO:0000256" key="13">
    <source>
        <dbReference type="ARBA" id="ARBA00051661"/>
    </source>
</evidence>
<dbReference type="FunFam" id="3.40.50.12160:FF:000004">
    <property type="entry name" value="Threonylcarbamoyladenosine tRNA methylthiotransferase MtaB"/>
    <property type="match status" value="1"/>
</dbReference>
<comment type="caution">
    <text evidence="18">The sequence shown here is derived from an EMBL/GenBank/DDBJ whole genome shotgun (WGS) entry which is preliminary data.</text>
</comment>
<evidence type="ECO:0000256" key="3">
    <source>
        <dbReference type="ARBA" id="ARBA00013273"/>
    </source>
</evidence>
<dbReference type="PANTHER" id="PTHR11918">
    <property type="entry name" value="RADICAL SAM PROTEINS"/>
    <property type="match status" value="1"/>
</dbReference>
<dbReference type="SFLD" id="SFLDG01082">
    <property type="entry name" value="B12-binding_domain_containing"/>
    <property type="match status" value="1"/>
</dbReference>
<dbReference type="AlphaFoldDB" id="A0A9D2P057"/>
<evidence type="ECO:0000259" key="16">
    <source>
        <dbReference type="PROSITE" id="PS51449"/>
    </source>
</evidence>
<dbReference type="InterPro" id="IPR005839">
    <property type="entry name" value="Methylthiotransferase"/>
</dbReference>
<evidence type="ECO:0000256" key="11">
    <source>
        <dbReference type="ARBA" id="ARBA00023014"/>
    </source>
</evidence>
<evidence type="ECO:0000256" key="8">
    <source>
        <dbReference type="ARBA" id="ARBA00022694"/>
    </source>
</evidence>
<evidence type="ECO:0000256" key="14">
    <source>
        <dbReference type="ARBA" id="ARBA00061574"/>
    </source>
</evidence>
<evidence type="ECO:0000256" key="10">
    <source>
        <dbReference type="ARBA" id="ARBA00023004"/>
    </source>
</evidence>
<evidence type="ECO:0000256" key="6">
    <source>
        <dbReference type="ARBA" id="ARBA00022679"/>
    </source>
</evidence>
<dbReference type="GO" id="GO:0051539">
    <property type="term" value="F:4 iron, 4 sulfur cluster binding"/>
    <property type="evidence" value="ECO:0007669"/>
    <property type="project" value="UniProtKB-KW"/>
</dbReference>
<evidence type="ECO:0000259" key="17">
    <source>
        <dbReference type="PROSITE" id="PS51918"/>
    </source>
</evidence>
<gene>
    <name evidence="18" type="primary">mtaB</name>
    <name evidence="18" type="ORF">H9701_10335</name>
</gene>
<dbReference type="FunFam" id="3.80.30.20:FF:000001">
    <property type="entry name" value="tRNA-2-methylthio-N(6)-dimethylallyladenosine synthase 2"/>
    <property type="match status" value="1"/>
</dbReference>
<evidence type="ECO:0000256" key="5">
    <source>
        <dbReference type="ARBA" id="ARBA00022490"/>
    </source>
</evidence>
<dbReference type="GO" id="GO:0035598">
    <property type="term" value="F:tRNA (N(6)-L-threonylcarbamoyladenosine(37)-C(2))-methylthiotransferase activity"/>
    <property type="evidence" value="ECO:0007669"/>
    <property type="project" value="UniProtKB-EC"/>
</dbReference>
<keyword evidence="6" id="KW-0808">Transferase</keyword>
<dbReference type="InterPro" id="IPR038135">
    <property type="entry name" value="Methylthiotransferase_N_sf"/>
</dbReference>
<dbReference type="SMART" id="SM00729">
    <property type="entry name" value="Elp3"/>
    <property type="match status" value="1"/>
</dbReference>
<dbReference type="Gene3D" id="3.40.50.12160">
    <property type="entry name" value="Methylthiotransferase, N-terminal domain"/>
    <property type="match status" value="1"/>
</dbReference>
<dbReference type="CDD" id="cd01335">
    <property type="entry name" value="Radical_SAM"/>
    <property type="match status" value="1"/>
</dbReference>
<dbReference type="InterPro" id="IPR020612">
    <property type="entry name" value="Methylthiotransferase_CS"/>
</dbReference>
<dbReference type="SFLD" id="SFLDS00029">
    <property type="entry name" value="Radical_SAM"/>
    <property type="match status" value="1"/>
</dbReference>
<name>A0A9D2P057_9FIRM</name>
<dbReference type="SUPFAM" id="SSF102114">
    <property type="entry name" value="Radical SAM enzymes"/>
    <property type="match status" value="1"/>
</dbReference>
<reference evidence="18" key="2">
    <citation type="submission" date="2021-04" db="EMBL/GenBank/DDBJ databases">
        <authorList>
            <person name="Gilroy R."/>
        </authorList>
    </citation>
    <scope>NUCLEOTIDE SEQUENCE</scope>
    <source>
        <strain evidence="18">CHK186-1790</strain>
    </source>
</reference>
<dbReference type="InterPro" id="IPR013848">
    <property type="entry name" value="Methylthiotransferase_N"/>
</dbReference>
<dbReference type="GO" id="GO:0046872">
    <property type="term" value="F:metal ion binding"/>
    <property type="evidence" value="ECO:0007669"/>
    <property type="project" value="UniProtKB-KW"/>
</dbReference>
<proteinExistence type="inferred from homology"/>
<dbReference type="InterPro" id="IPR058240">
    <property type="entry name" value="rSAM_sf"/>
</dbReference>
<reference evidence="18" key="1">
    <citation type="journal article" date="2021" name="PeerJ">
        <title>Extensive microbial diversity within the chicken gut microbiome revealed by metagenomics and culture.</title>
        <authorList>
            <person name="Gilroy R."/>
            <person name="Ravi A."/>
            <person name="Getino M."/>
            <person name="Pursley I."/>
            <person name="Horton D.L."/>
            <person name="Alikhan N.F."/>
            <person name="Baker D."/>
            <person name="Gharbi K."/>
            <person name="Hall N."/>
            <person name="Watson M."/>
            <person name="Adriaenssens E.M."/>
            <person name="Foster-Nyarko E."/>
            <person name="Jarju S."/>
            <person name="Secka A."/>
            <person name="Antonio M."/>
            <person name="Oren A."/>
            <person name="Chaudhuri R.R."/>
            <person name="La Ragione R."/>
            <person name="Hildebrand F."/>
            <person name="Pallen M.J."/>
        </authorList>
    </citation>
    <scope>NUCLEOTIDE SEQUENCE</scope>
    <source>
        <strain evidence="18">CHK186-1790</strain>
    </source>
</reference>
<comment type="function">
    <text evidence="2">Catalyzes the methylthiolation of N6-threonylcarbamoyladenosine (t(6)A), leading to the formation of 2-methylthio-N6-threonylcarbamoyladenosine (ms(2)t(6)A) at position 37 in tRNAs that read codons beginning with adenine.</text>
</comment>
<dbReference type="Proteomes" id="UP000823882">
    <property type="component" value="Unassembled WGS sequence"/>
</dbReference>
<dbReference type="Pfam" id="PF00919">
    <property type="entry name" value="UPF0004"/>
    <property type="match status" value="1"/>
</dbReference>
<evidence type="ECO:0000256" key="1">
    <source>
        <dbReference type="ARBA" id="ARBA00001966"/>
    </source>
</evidence>
<dbReference type="InterPro" id="IPR007197">
    <property type="entry name" value="rSAM"/>
</dbReference>
<accession>A0A9D2P057</accession>
<keyword evidence="9" id="KW-0479">Metal-binding</keyword>
<keyword evidence="4" id="KW-0004">4Fe-4S</keyword>
<dbReference type="SFLD" id="SFLDG01061">
    <property type="entry name" value="methylthiotransferase"/>
    <property type="match status" value="1"/>
</dbReference>